<dbReference type="Gene3D" id="2.120.10.30">
    <property type="entry name" value="TolB, C-terminal domain"/>
    <property type="match status" value="2"/>
</dbReference>
<dbReference type="InterPro" id="IPR000719">
    <property type="entry name" value="Prot_kinase_dom"/>
</dbReference>
<dbReference type="InterPro" id="IPR017441">
    <property type="entry name" value="Protein_kinase_ATP_BS"/>
</dbReference>
<dbReference type="PROSITE" id="PS00108">
    <property type="entry name" value="PROTEIN_KINASE_ST"/>
    <property type="match status" value="1"/>
</dbReference>
<dbReference type="PROSITE" id="PS50011">
    <property type="entry name" value="PROTEIN_KINASE_DOM"/>
    <property type="match status" value="1"/>
</dbReference>
<dbReference type="Gene3D" id="2.120.10.60">
    <property type="entry name" value="Tricorn protease N-terminal domain"/>
    <property type="match status" value="1"/>
</dbReference>
<keyword evidence="1" id="KW-0723">Serine/threonine-protein kinase</keyword>
<comment type="catalytic activity">
    <reaction evidence="7">
        <text>L-seryl-[protein] + ATP = O-phospho-L-seryl-[protein] + ADP + H(+)</text>
        <dbReference type="Rhea" id="RHEA:17989"/>
        <dbReference type="Rhea" id="RHEA-COMP:9863"/>
        <dbReference type="Rhea" id="RHEA-COMP:11604"/>
        <dbReference type="ChEBI" id="CHEBI:15378"/>
        <dbReference type="ChEBI" id="CHEBI:29999"/>
        <dbReference type="ChEBI" id="CHEBI:30616"/>
        <dbReference type="ChEBI" id="CHEBI:83421"/>
        <dbReference type="ChEBI" id="CHEBI:456216"/>
        <dbReference type="EC" id="2.7.11.1"/>
    </reaction>
</comment>
<comment type="caution">
    <text evidence="10">The sequence shown here is derived from an EMBL/GenBank/DDBJ whole genome shotgun (WGS) entry which is preliminary data.</text>
</comment>
<dbReference type="GO" id="GO:0004674">
    <property type="term" value="F:protein serine/threonine kinase activity"/>
    <property type="evidence" value="ECO:0007669"/>
    <property type="project" value="UniProtKB-KW"/>
</dbReference>
<dbReference type="EMBL" id="JACRIW010000051">
    <property type="protein sequence ID" value="MBI5169405.1"/>
    <property type="molecule type" value="Genomic_DNA"/>
</dbReference>
<dbReference type="InterPro" id="IPR011659">
    <property type="entry name" value="WD40"/>
</dbReference>
<dbReference type="SUPFAM" id="SSF56112">
    <property type="entry name" value="Protein kinase-like (PK-like)"/>
    <property type="match status" value="1"/>
</dbReference>
<keyword evidence="3 8" id="KW-0547">Nucleotide-binding</keyword>
<dbReference type="PANTHER" id="PTHR43289">
    <property type="entry name" value="MITOGEN-ACTIVATED PROTEIN KINASE KINASE KINASE 20-RELATED"/>
    <property type="match status" value="1"/>
</dbReference>
<dbReference type="Pfam" id="PF00069">
    <property type="entry name" value="Pkinase"/>
    <property type="match status" value="1"/>
</dbReference>
<comment type="catalytic activity">
    <reaction evidence="6">
        <text>L-threonyl-[protein] + ATP = O-phospho-L-threonyl-[protein] + ADP + H(+)</text>
        <dbReference type="Rhea" id="RHEA:46608"/>
        <dbReference type="Rhea" id="RHEA-COMP:11060"/>
        <dbReference type="Rhea" id="RHEA-COMP:11605"/>
        <dbReference type="ChEBI" id="CHEBI:15378"/>
        <dbReference type="ChEBI" id="CHEBI:30013"/>
        <dbReference type="ChEBI" id="CHEBI:30616"/>
        <dbReference type="ChEBI" id="CHEBI:61977"/>
        <dbReference type="ChEBI" id="CHEBI:456216"/>
        <dbReference type="EC" id="2.7.11.1"/>
    </reaction>
</comment>
<dbReference type="Gene3D" id="1.10.510.10">
    <property type="entry name" value="Transferase(Phosphotransferase) domain 1"/>
    <property type="match status" value="1"/>
</dbReference>
<evidence type="ECO:0000256" key="2">
    <source>
        <dbReference type="ARBA" id="ARBA00022679"/>
    </source>
</evidence>
<evidence type="ECO:0000256" key="5">
    <source>
        <dbReference type="ARBA" id="ARBA00022840"/>
    </source>
</evidence>
<dbReference type="Gene3D" id="3.30.200.20">
    <property type="entry name" value="Phosphorylase Kinase, domain 1"/>
    <property type="match status" value="1"/>
</dbReference>
<proteinExistence type="predicted"/>
<dbReference type="Pfam" id="PF07676">
    <property type="entry name" value="PD40"/>
    <property type="match status" value="4"/>
</dbReference>
<evidence type="ECO:0000256" key="6">
    <source>
        <dbReference type="ARBA" id="ARBA00047899"/>
    </source>
</evidence>
<dbReference type="CDD" id="cd14014">
    <property type="entry name" value="STKc_PknB_like"/>
    <property type="match status" value="1"/>
</dbReference>
<dbReference type="SUPFAM" id="SSF82171">
    <property type="entry name" value="DPP6 N-terminal domain-like"/>
    <property type="match status" value="1"/>
</dbReference>
<reference evidence="10" key="1">
    <citation type="submission" date="2020-07" db="EMBL/GenBank/DDBJ databases">
        <title>Huge and variable diversity of episymbiotic CPR bacteria and DPANN archaea in groundwater ecosystems.</title>
        <authorList>
            <person name="He C.Y."/>
            <person name="Keren R."/>
            <person name="Whittaker M."/>
            <person name="Farag I.F."/>
            <person name="Doudna J."/>
            <person name="Cate J.H.D."/>
            <person name="Banfield J.F."/>
        </authorList>
    </citation>
    <scope>NUCLEOTIDE SEQUENCE</scope>
    <source>
        <strain evidence="10">NC_groundwater_1813_Pr3_B-0.1um_71_17</strain>
    </source>
</reference>
<dbReference type="Proteomes" id="UP000696931">
    <property type="component" value="Unassembled WGS sequence"/>
</dbReference>
<gene>
    <name evidence="10" type="ORF">HZA61_07960</name>
</gene>
<evidence type="ECO:0000259" key="9">
    <source>
        <dbReference type="PROSITE" id="PS50011"/>
    </source>
</evidence>
<evidence type="ECO:0000256" key="3">
    <source>
        <dbReference type="ARBA" id="ARBA00022741"/>
    </source>
</evidence>
<organism evidence="10 11">
    <name type="scientific">Eiseniibacteriota bacterium</name>
    <dbReference type="NCBI Taxonomy" id="2212470"/>
    <lineage>
        <taxon>Bacteria</taxon>
        <taxon>Candidatus Eiseniibacteriota</taxon>
    </lineage>
</organism>
<keyword evidence="5 8" id="KW-0067">ATP-binding</keyword>
<dbReference type="InterPro" id="IPR008271">
    <property type="entry name" value="Ser/Thr_kinase_AS"/>
</dbReference>
<dbReference type="AlphaFoldDB" id="A0A933W1U2"/>
<evidence type="ECO:0000313" key="11">
    <source>
        <dbReference type="Proteomes" id="UP000696931"/>
    </source>
</evidence>
<evidence type="ECO:0000256" key="1">
    <source>
        <dbReference type="ARBA" id="ARBA00022527"/>
    </source>
</evidence>
<keyword evidence="4 10" id="KW-0418">Kinase</keyword>
<dbReference type="InterPro" id="IPR011009">
    <property type="entry name" value="Kinase-like_dom_sf"/>
</dbReference>
<dbReference type="GO" id="GO:0005524">
    <property type="term" value="F:ATP binding"/>
    <property type="evidence" value="ECO:0007669"/>
    <property type="project" value="UniProtKB-UniRule"/>
</dbReference>
<dbReference type="InterPro" id="IPR011042">
    <property type="entry name" value="6-blade_b-propeller_TolB-like"/>
</dbReference>
<name>A0A933W1U2_UNCEI</name>
<evidence type="ECO:0000256" key="7">
    <source>
        <dbReference type="ARBA" id="ARBA00048679"/>
    </source>
</evidence>
<dbReference type="SMART" id="SM00220">
    <property type="entry name" value="S_TKc"/>
    <property type="match status" value="1"/>
</dbReference>
<dbReference type="PANTHER" id="PTHR43289:SF34">
    <property type="entry name" value="SERINE_THREONINE-PROTEIN KINASE YBDM-RELATED"/>
    <property type="match status" value="1"/>
</dbReference>
<evidence type="ECO:0000256" key="8">
    <source>
        <dbReference type="PROSITE-ProRule" id="PRU10141"/>
    </source>
</evidence>
<sequence>MSLAPGTKLGPYEILAPLGAGGMGEVYRARDTRLGREVAVKVLPEHLSANPEVRSRFEREAKIISSLNHPNICTLFDVGHEGETDYLVMELIEGETLAQRLRRGPLAGAELLRLGAQVADALDRAHRAGVIHRDLKPGNVMLTRSGAKLMDFGLARAADAAKRPGSGTSGSAMTHSPTMAQALTAEGSIVGTYQYMAPEQLEGHESDARTDVWAMGCVLYEMASGKRAFEGRSQATLIAAIIGSQPAPIGEAPTGAPAGDAPPAGLDRLIRACLEKDPEDRVQTAHAVKQQLQWIAESAGMSSLGVATPASSSAAPVIVKRRGSAIPWAVAAAALLAGALAVAWLWPKANAPRPSYRFVTESPEGTADYFWPRVSPDGRLLVFVAADSVGGIRAWLRPLDQSKAVPIVGSEGARRVYWSPDSKEIAFVASGKIQRLSIMGGTPVVVCETQGGADLGWGSKGTILMDGRAIDSLLMVPARGGELQPASRIDRAAGETGSAWPHFLPDGEHFLYIGNKQGTIGGGNIRLGKLGSLDSKLLGVSDGRAEYAPGGWVIYLKGTTMLARKLDLGAGKLTGEPLTLAENVRLGSVAGHFSSSPSGVLAWSRGAQLPVNTLQEFDRTGRPVGGVITSGFIANPALSPDGNRILFERVPSPGADREILVRDLARGTETKLTFGGGSATAPRWSPDGRRFACLVARDGRGTVRIGSADGLGQPDTIPTPGGASALLSQWAVSGSRLVLVPPGFQPSMVASADSAGATFQTLQGISGLMAQSAISPDGRWIAYASNEGGGLVQLYVQSLTGTPGRWQVTANGGYMPHWTKGGAELVFEGPDAIWAVDVDTRDGFRVGTPVRLFELPQALADVNTRYWTVSSDGLRFFGMKPPRNNVTRPIEVVTDVRTMLRRK</sequence>
<dbReference type="PROSITE" id="PS00107">
    <property type="entry name" value="PROTEIN_KINASE_ATP"/>
    <property type="match status" value="1"/>
</dbReference>
<keyword evidence="2" id="KW-0808">Transferase</keyword>
<feature type="domain" description="Protein kinase" evidence="9">
    <location>
        <begin position="12"/>
        <end position="295"/>
    </location>
</feature>
<dbReference type="FunFam" id="3.30.200.20:FF:000035">
    <property type="entry name" value="Serine/threonine protein kinase Stk1"/>
    <property type="match status" value="1"/>
</dbReference>
<feature type="binding site" evidence="8">
    <location>
        <position position="41"/>
    </location>
    <ligand>
        <name>ATP</name>
        <dbReference type="ChEBI" id="CHEBI:30616"/>
    </ligand>
</feature>
<evidence type="ECO:0000256" key="4">
    <source>
        <dbReference type="ARBA" id="ARBA00022777"/>
    </source>
</evidence>
<evidence type="ECO:0000313" key="10">
    <source>
        <dbReference type="EMBL" id="MBI5169405.1"/>
    </source>
</evidence>
<accession>A0A933W1U2</accession>
<protein>
    <submittedName>
        <fullName evidence="10">Serine/threonine-protein kinase</fullName>
    </submittedName>
</protein>